<dbReference type="GO" id="GO:0036376">
    <property type="term" value="P:sodium ion export across plasma membrane"/>
    <property type="evidence" value="ECO:0007669"/>
    <property type="project" value="InterPro"/>
</dbReference>
<evidence type="ECO:0000313" key="9">
    <source>
        <dbReference type="Proteomes" id="UP000239867"/>
    </source>
</evidence>
<dbReference type="NCBIfam" id="TIGR01195">
    <property type="entry name" value="oadG_fam"/>
    <property type="match status" value="1"/>
</dbReference>
<dbReference type="InterPro" id="IPR005899">
    <property type="entry name" value="Na_pump_deCOase"/>
</dbReference>
<dbReference type="Proteomes" id="UP000239867">
    <property type="component" value="Chromosome"/>
</dbReference>
<keyword evidence="5 7" id="KW-0472">Membrane</keyword>
<keyword evidence="2" id="KW-1003">Cell membrane</keyword>
<evidence type="ECO:0000313" key="8">
    <source>
        <dbReference type="EMBL" id="AVD71308.1"/>
    </source>
</evidence>
<evidence type="ECO:0000256" key="7">
    <source>
        <dbReference type="SAM" id="Phobius"/>
    </source>
</evidence>
<comment type="subcellular location">
    <subcellularLocation>
        <location evidence="1">Cell membrane</location>
    </subcellularLocation>
</comment>
<dbReference type="KEGG" id="deo:CAY53_07355"/>
<evidence type="ECO:0000256" key="6">
    <source>
        <dbReference type="SAM" id="MobiDB-lite"/>
    </source>
</evidence>
<evidence type="ECO:0000256" key="5">
    <source>
        <dbReference type="ARBA" id="ARBA00023136"/>
    </source>
</evidence>
<proteinExistence type="predicted"/>
<dbReference type="Pfam" id="PF04277">
    <property type="entry name" value="OAD_gamma"/>
    <property type="match status" value="1"/>
</dbReference>
<organism evidence="8 9">
    <name type="scientific">Desulfobulbus oralis</name>
    <dbReference type="NCBI Taxonomy" id="1986146"/>
    <lineage>
        <taxon>Bacteria</taxon>
        <taxon>Pseudomonadati</taxon>
        <taxon>Thermodesulfobacteriota</taxon>
        <taxon>Desulfobulbia</taxon>
        <taxon>Desulfobulbales</taxon>
        <taxon>Desulfobulbaceae</taxon>
        <taxon>Desulfobulbus</taxon>
    </lineage>
</organism>
<reference evidence="8" key="2">
    <citation type="journal article" date="2018" name="MBio">
        <title>Insights into the evolution of host association through the isolation and characterization of a novel human periodontal pathobiont, Desulfobulbus oralis.</title>
        <authorList>
            <person name="Cross K.L."/>
            <person name="Chirania P."/>
            <person name="Xiong W."/>
            <person name="Beall C.J."/>
            <person name="Elkins J.G."/>
            <person name="Giannone R.J."/>
            <person name="Griffen A.L."/>
            <person name="Guss A.M."/>
            <person name="Hettich R.L."/>
            <person name="Joshi S.S."/>
            <person name="Mokrzan E.M."/>
            <person name="Martin R.K."/>
            <person name="Zhulin I.B."/>
            <person name="Leys E.J."/>
            <person name="Podar M."/>
        </authorList>
    </citation>
    <scope>NUCLEOTIDE SEQUENCE [LARGE SCALE GENOMIC DNA]</scope>
    <source>
        <strain evidence="8">ORNL</strain>
    </source>
</reference>
<evidence type="ECO:0000256" key="2">
    <source>
        <dbReference type="ARBA" id="ARBA00022475"/>
    </source>
</evidence>
<dbReference type="GO" id="GO:0015081">
    <property type="term" value="F:sodium ion transmembrane transporter activity"/>
    <property type="evidence" value="ECO:0007669"/>
    <property type="project" value="InterPro"/>
</dbReference>
<evidence type="ECO:0000256" key="1">
    <source>
        <dbReference type="ARBA" id="ARBA00004236"/>
    </source>
</evidence>
<evidence type="ECO:0000256" key="3">
    <source>
        <dbReference type="ARBA" id="ARBA00022692"/>
    </source>
</evidence>
<name>A0A2L1GNT4_9BACT</name>
<feature type="region of interest" description="Disordered" evidence="6">
    <location>
        <begin position="76"/>
        <end position="105"/>
    </location>
</feature>
<dbReference type="AlphaFoldDB" id="A0A2L1GNT4"/>
<evidence type="ECO:0000256" key="4">
    <source>
        <dbReference type="ARBA" id="ARBA00022989"/>
    </source>
</evidence>
<sequence>MQFSWPSTRFACRLQLHRSVVGRTSFPVCGGHMVFEGLKLMVLGMAVVAIFLTVMILAISLSAHLLRASTARELEQQGSSAQAGEKRQTAARSPHAATRDAPDAEERRRLVAVLAAAVAAHRARQAS</sequence>
<feature type="transmembrane region" description="Helical" evidence="7">
    <location>
        <begin position="40"/>
        <end position="66"/>
    </location>
</feature>
<accession>A0A2L1GNT4</accession>
<protein>
    <submittedName>
        <fullName evidence="8">Uncharacterized protein</fullName>
    </submittedName>
</protein>
<gene>
    <name evidence="8" type="ORF">CAY53_07355</name>
</gene>
<dbReference type="GO" id="GO:0005886">
    <property type="term" value="C:plasma membrane"/>
    <property type="evidence" value="ECO:0007669"/>
    <property type="project" value="UniProtKB-SubCell"/>
</dbReference>
<dbReference type="EMBL" id="CP021255">
    <property type="protein sequence ID" value="AVD71308.1"/>
    <property type="molecule type" value="Genomic_DNA"/>
</dbReference>
<keyword evidence="4 7" id="KW-1133">Transmembrane helix</keyword>
<keyword evidence="3 7" id="KW-0812">Transmembrane</keyword>
<reference evidence="8" key="1">
    <citation type="submission" date="2017-05" db="EMBL/GenBank/DDBJ databases">
        <authorList>
            <person name="Song R."/>
            <person name="Chenine A.L."/>
            <person name="Ruprecht R.M."/>
        </authorList>
    </citation>
    <scope>NUCLEOTIDE SEQUENCE</scope>
    <source>
        <strain evidence="8">ORNL</strain>
    </source>
</reference>
<keyword evidence="9" id="KW-1185">Reference proteome</keyword>